<dbReference type="InterPro" id="IPR037214">
    <property type="entry name" value="TROVE_dom_sf"/>
</dbReference>
<protein>
    <recommendedName>
        <fullName evidence="3">TROVE domain-containing protein</fullName>
    </recommendedName>
</protein>
<comment type="caution">
    <text evidence="1">The sequence shown here is derived from an EMBL/GenBank/DDBJ whole genome shotgun (WGS) entry which is preliminary data.</text>
</comment>
<reference evidence="1 2" key="1">
    <citation type="submission" date="2019-04" db="EMBL/GenBank/DDBJ databases">
        <title>Herbidospora sp. NEAU-GS14.nov., a novel actinomycete isolated from soil.</title>
        <authorList>
            <person name="Han L."/>
        </authorList>
    </citation>
    <scope>NUCLEOTIDE SEQUENCE [LARGE SCALE GENOMIC DNA]</scope>
    <source>
        <strain evidence="1 2">NEAU-GS14</strain>
    </source>
</reference>
<dbReference type="EMBL" id="SZQA01000033">
    <property type="protein sequence ID" value="TKK84573.1"/>
    <property type="molecule type" value="Genomic_DNA"/>
</dbReference>
<dbReference type="Proteomes" id="UP000308705">
    <property type="component" value="Unassembled WGS sequence"/>
</dbReference>
<organism evidence="1 2">
    <name type="scientific">Herbidospora galbida</name>
    <dbReference type="NCBI Taxonomy" id="2575442"/>
    <lineage>
        <taxon>Bacteria</taxon>
        <taxon>Bacillati</taxon>
        <taxon>Actinomycetota</taxon>
        <taxon>Actinomycetes</taxon>
        <taxon>Streptosporangiales</taxon>
        <taxon>Streptosporangiaceae</taxon>
        <taxon>Herbidospora</taxon>
    </lineage>
</organism>
<dbReference type="AlphaFoldDB" id="A0A4V5UYE9"/>
<sequence>MIDIQPRGLFEPKVPGVLPPLPFAPKPVIKTSPGPAQRGWLYSQAVIIATSCLLGRSSLAPAGASRNDGFRKVVRQLAVHDPEWLTDLISWLRRENASKTAIFVAAEMAYARQRAGLTGHTAYAVATALKTPSDPAELLNHWKEVYGMKTLPRAIIRGIAARLPHLYTQDAFLHDNPTGGEFTWADVLNLTHPRVRPEDFEVGPEIRAQSLTTTQLAERAELWMILQQTLFRHVLDTQYQANVPTPISLRTIYHYRSLMRTPEIIRAAILQRRGAPNGFVTAGFTPQDMARWLPGAWTHAKWAAVVGGMTLADKLAHLAAFDEAGLEDEVAEVIAGEISDPALIAANRIGPMAVLAAARNAGSRWKPYLTTALAQSLNNVPMLPGRTLILVNMAPAMFLPTESSSRVTRADMAGAIGAIFGKRSEMATIVGLTPRSPEILWRPGDSVADIVGRFLPHGPADVAGALAAHYRGHDRVVMVTGSLDHDMLYRNPFPGNKAYRNPYAGRGVEQLPPTVPLYTSLLDPQAAIPQPSGTDLDRAADLRRVVSVWSGDIGFGLPLILENARNSRWPWLGRHAQEAGVA</sequence>
<proteinExistence type="predicted"/>
<evidence type="ECO:0000313" key="1">
    <source>
        <dbReference type="EMBL" id="TKK84573.1"/>
    </source>
</evidence>
<keyword evidence="2" id="KW-1185">Reference proteome</keyword>
<dbReference type="OrthoDB" id="208855at2"/>
<evidence type="ECO:0008006" key="3">
    <source>
        <dbReference type="Google" id="ProtNLM"/>
    </source>
</evidence>
<dbReference type="RefSeq" id="WP_137250157.1">
    <property type="nucleotide sequence ID" value="NZ_SZQA01000033.1"/>
</dbReference>
<evidence type="ECO:0000313" key="2">
    <source>
        <dbReference type="Proteomes" id="UP000308705"/>
    </source>
</evidence>
<dbReference type="SUPFAM" id="SSF140864">
    <property type="entry name" value="TROVE domain-like"/>
    <property type="match status" value="1"/>
</dbReference>
<accession>A0A4V5UYE9</accession>
<gene>
    <name evidence="1" type="ORF">FDA94_28505</name>
</gene>
<name>A0A4V5UYE9_9ACTN</name>